<feature type="signal peptide" evidence="2">
    <location>
        <begin position="1"/>
        <end position="25"/>
    </location>
</feature>
<evidence type="ECO:0000256" key="1">
    <source>
        <dbReference type="SAM" id="MobiDB-lite"/>
    </source>
</evidence>
<evidence type="ECO:0000313" key="4">
    <source>
        <dbReference type="Proteomes" id="UP000291116"/>
    </source>
</evidence>
<feature type="compositionally biased region" description="Basic and acidic residues" evidence="1">
    <location>
        <begin position="40"/>
        <end position="49"/>
    </location>
</feature>
<feature type="region of interest" description="Disordered" evidence="1">
    <location>
        <begin position="40"/>
        <end position="214"/>
    </location>
</feature>
<feature type="chain" id="PRO_5019269454" description="RxLR effector protein" evidence="2">
    <location>
        <begin position="26"/>
        <end position="214"/>
    </location>
</feature>
<evidence type="ECO:0000313" key="3">
    <source>
        <dbReference type="EMBL" id="VEU35081.1"/>
    </source>
</evidence>
<feature type="compositionally biased region" description="Polar residues" evidence="1">
    <location>
        <begin position="135"/>
        <end position="170"/>
    </location>
</feature>
<reference evidence="3 4" key="1">
    <citation type="submission" date="2019-01" db="EMBL/GenBank/DDBJ databases">
        <authorList>
            <person name="Ferrante I. M."/>
        </authorList>
    </citation>
    <scope>NUCLEOTIDE SEQUENCE [LARGE SCALE GENOMIC DNA]</scope>
    <source>
        <strain evidence="3 4">B856</strain>
    </source>
</reference>
<accession>A0A448YZ39</accession>
<dbReference type="Proteomes" id="UP000291116">
    <property type="component" value="Unassembled WGS sequence"/>
</dbReference>
<sequence>MRKTALLSFAVIAFISHKHVTYVNALNYDVLRGSISTTKIHDSGHRRQLPEAYEGEPSHKEKSDGSDKQDKTDRNKVEYPSSSPSALPDKEDKLDRKKVEFPTSSPSVPPPPDWARPWNTASPTSLPPKWARPWNTASPTAMKTTNAPISTGTPSSNREVASTITPSFKSSPLLDPTSHVEPSNSYPNNNLTDERTSYPHDGIQNTNSYFEAIS</sequence>
<feature type="compositionally biased region" description="Polar residues" evidence="1">
    <location>
        <begin position="203"/>
        <end position="214"/>
    </location>
</feature>
<proteinExistence type="predicted"/>
<gene>
    <name evidence="3" type="ORF">PSNMU_V1.4_AUG-EV-PASAV3_0018260</name>
</gene>
<dbReference type="AlphaFoldDB" id="A0A448YZ39"/>
<keyword evidence="4" id="KW-1185">Reference proteome</keyword>
<keyword evidence="2" id="KW-0732">Signal</keyword>
<evidence type="ECO:0008006" key="5">
    <source>
        <dbReference type="Google" id="ProtNLM"/>
    </source>
</evidence>
<feature type="compositionally biased region" description="Basic and acidic residues" evidence="1">
    <location>
        <begin position="88"/>
        <end position="100"/>
    </location>
</feature>
<dbReference type="EMBL" id="CAACVS010000048">
    <property type="protein sequence ID" value="VEU35081.1"/>
    <property type="molecule type" value="Genomic_DNA"/>
</dbReference>
<feature type="compositionally biased region" description="Polar residues" evidence="1">
    <location>
        <begin position="180"/>
        <end position="191"/>
    </location>
</feature>
<protein>
    <recommendedName>
        <fullName evidence="5">RxLR effector protein</fullName>
    </recommendedName>
</protein>
<evidence type="ECO:0000256" key="2">
    <source>
        <dbReference type="SAM" id="SignalP"/>
    </source>
</evidence>
<organism evidence="3 4">
    <name type="scientific">Pseudo-nitzschia multistriata</name>
    <dbReference type="NCBI Taxonomy" id="183589"/>
    <lineage>
        <taxon>Eukaryota</taxon>
        <taxon>Sar</taxon>
        <taxon>Stramenopiles</taxon>
        <taxon>Ochrophyta</taxon>
        <taxon>Bacillariophyta</taxon>
        <taxon>Bacillariophyceae</taxon>
        <taxon>Bacillariophycidae</taxon>
        <taxon>Bacillariales</taxon>
        <taxon>Bacillariaceae</taxon>
        <taxon>Pseudo-nitzschia</taxon>
    </lineage>
</organism>
<feature type="compositionally biased region" description="Basic and acidic residues" evidence="1">
    <location>
        <begin position="56"/>
        <end position="77"/>
    </location>
</feature>
<name>A0A448YZ39_9STRA</name>